<keyword evidence="1" id="KW-0614">Plasmid</keyword>
<evidence type="ECO:0000313" key="1">
    <source>
        <dbReference type="EMBL" id="AWB06807.1"/>
    </source>
</evidence>
<dbReference type="EMBL" id="CP028902">
    <property type="protein sequence ID" value="AWB06807.1"/>
    <property type="molecule type" value="Genomic_DNA"/>
</dbReference>
<reference evidence="1 2" key="1">
    <citation type="submission" date="2018-04" db="EMBL/GenBank/DDBJ databases">
        <title>Complete genome sequence of the nitrogen-fixing bacterium Azospirillum humicireducens type strain SgZ-5.</title>
        <authorList>
            <person name="Yu Z."/>
        </authorList>
    </citation>
    <scope>NUCLEOTIDE SEQUENCE [LARGE SCALE GENOMIC DNA]</scope>
    <source>
        <strain evidence="1 2">SgZ-5</strain>
        <plasmid evidence="1 2">pYZ1</plasmid>
    </source>
</reference>
<dbReference type="Proteomes" id="UP000077405">
    <property type="component" value="Plasmid pYZ1"/>
</dbReference>
<dbReference type="AlphaFoldDB" id="A0A2R4VQW2"/>
<dbReference type="OrthoDB" id="2059848at2"/>
<keyword evidence="2" id="KW-1185">Reference proteome</keyword>
<protein>
    <recommendedName>
        <fullName evidence="3">DUF2190 domain-containing protein</fullName>
    </recommendedName>
</protein>
<dbReference type="KEGG" id="ahu:A6A40_17295"/>
<geneLocation type="plasmid" evidence="1 2">
    <name>pYZ1</name>
</geneLocation>
<evidence type="ECO:0000313" key="2">
    <source>
        <dbReference type="Proteomes" id="UP000077405"/>
    </source>
</evidence>
<organism evidence="1 2">
    <name type="scientific">Azospirillum humicireducens</name>
    <dbReference type="NCBI Taxonomy" id="1226968"/>
    <lineage>
        <taxon>Bacteria</taxon>
        <taxon>Pseudomonadati</taxon>
        <taxon>Pseudomonadota</taxon>
        <taxon>Alphaproteobacteria</taxon>
        <taxon>Rhodospirillales</taxon>
        <taxon>Azospirillaceae</taxon>
        <taxon>Azospirillum</taxon>
    </lineage>
</organism>
<sequence length="138" mass="14223">MAALSNDRNTPAYSGGFQSMERDLAASTTIYAGSMVAQNSAGDAVPAAATNTLTVLGRAANRASTVAGNIQMGTVVRIERGVFRFANSASSDAITIADYGKPCYAVDDQTVAKTNGSGARPVAGIIRDVDAQGVWVEF</sequence>
<evidence type="ECO:0008006" key="3">
    <source>
        <dbReference type="Google" id="ProtNLM"/>
    </source>
</evidence>
<proteinExistence type="predicted"/>
<name>A0A2R4VQW2_9PROT</name>
<accession>A0A2R4VQW2</accession>
<gene>
    <name evidence="1" type="ORF">A6A40_17295</name>
</gene>
<dbReference type="RefSeq" id="WP_108547113.1">
    <property type="nucleotide sequence ID" value="NZ_CP028902.1"/>
</dbReference>